<dbReference type="InterPro" id="IPR022025">
    <property type="entry name" value="Amidoligase_2"/>
</dbReference>
<reference evidence="2" key="1">
    <citation type="journal article" date="2015" name="BMC Genomics">
        <title>Genomic and transcriptomic analysis of the endophytic fungus Pestalotiopsis fici reveals its lifestyle and high potential for synthesis of natural products.</title>
        <authorList>
            <person name="Wang X."/>
            <person name="Zhang X."/>
            <person name="Liu L."/>
            <person name="Xiang M."/>
            <person name="Wang W."/>
            <person name="Sun X."/>
            <person name="Che Y."/>
            <person name="Guo L."/>
            <person name="Liu G."/>
            <person name="Guo L."/>
            <person name="Wang C."/>
            <person name="Yin W.B."/>
            <person name="Stadler M."/>
            <person name="Zhang X."/>
            <person name="Liu X."/>
        </authorList>
    </citation>
    <scope>NUCLEOTIDE SEQUENCE [LARGE SCALE GENOMIC DNA]</scope>
    <source>
        <strain evidence="2">W106-1 / CGMCC3.15140</strain>
    </source>
</reference>
<organism evidence="1 2">
    <name type="scientific">Pestalotiopsis fici (strain W106-1 / CGMCC3.15140)</name>
    <dbReference type="NCBI Taxonomy" id="1229662"/>
    <lineage>
        <taxon>Eukaryota</taxon>
        <taxon>Fungi</taxon>
        <taxon>Dikarya</taxon>
        <taxon>Ascomycota</taxon>
        <taxon>Pezizomycotina</taxon>
        <taxon>Sordariomycetes</taxon>
        <taxon>Xylariomycetidae</taxon>
        <taxon>Amphisphaeriales</taxon>
        <taxon>Sporocadaceae</taxon>
        <taxon>Pestalotiopsis</taxon>
    </lineage>
</organism>
<protein>
    <submittedName>
        <fullName evidence="1">Uncharacterized protein</fullName>
    </submittedName>
</protein>
<sequence>MANQFSFFFGVELELLISSRSKSHKSWMSLATEVSTKLKKAGIRNHINEGCDKSTANYTEWSIVQEVTVPSQPGKNLWGIELVSPIFELSSPWSAHLSLIYKTLKSSFTLSSSANTSTHVHMSTSPPLPTSCLGTLAKAILYFEPGLDLLLPSSRGSSYWCQSNHENTTLKNVPLLDCFTHMDYCHSPTDIAAAMCSFPAKSAYGQANGFTSNFVHGVYKWDFSGLVDPALCLTSNHCPSGTIEYRQCPGSKSAEEAHTWLMLALGFVAGAMERGDTIDPQAPVAMGDLWWTVSCGLQALQFGSADLRAMEKLFSGKGK</sequence>
<evidence type="ECO:0000313" key="2">
    <source>
        <dbReference type="Proteomes" id="UP000030651"/>
    </source>
</evidence>
<keyword evidence="2" id="KW-1185">Reference proteome</keyword>
<dbReference type="PANTHER" id="PTHR36847:SF1">
    <property type="entry name" value="AMIDOLIGASE ENZYME"/>
    <property type="match status" value="1"/>
</dbReference>
<proteinExistence type="predicted"/>
<evidence type="ECO:0000313" key="1">
    <source>
        <dbReference type="EMBL" id="ETS75822.1"/>
    </source>
</evidence>
<dbReference type="eggNOG" id="ENOG502SUNA">
    <property type="taxonomic scope" value="Eukaryota"/>
</dbReference>
<accession>W3WRR3</accession>
<dbReference type="GeneID" id="19277779"/>
<dbReference type="KEGG" id="pfy:PFICI_12766"/>
<dbReference type="OrthoDB" id="5291055at2759"/>
<dbReference type="OMA" id="YWCQSNR"/>
<dbReference type="HOGENOM" id="CLU_057716_0_0_1"/>
<name>W3WRR3_PESFW</name>
<gene>
    <name evidence="1" type="ORF">PFICI_12766</name>
</gene>
<dbReference type="RefSeq" id="XP_007839538.1">
    <property type="nucleotide sequence ID" value="XM_007841347.1"/>
</dbReference>
<dbReference type="InParanoid" id="W3WRR3"/>
<dbReference type="EMBL" id="KI912118">
    <property type="protein sequence ID" value="ETS75822.1"/>
    <property type="molecule type" value="Genomic_DNA"/>
</dbReference>
<dbReference type="PANTHER" id="PTHR36847">
    <property type="entry name" value="AMIDOLIGASE ENZYME"/>
    <property type="match status" value="1"/>
</dbReference>
<dbReference type="AlphaFoldDB" id="W3WRR3"/>
<dbReference type="Proteomes" id="UP000030651">
    <property type="component" value="Unassembled WGS sequence"/>
</dbReference>
<dbReference type="Pfam" id="PF12224">
    <property type="entry name" value="Amidoligase_2"/>
    <property type="match status" value="1"/>
</dbReference>